<organism evidence="7 8">
    <name type="scientific">Datura stramonium</name>
    <name type="common">Jimsonweed</name>
    <name type="synonym">Common thornapple</name>
    <dbReference type="NCBI Taxonomy" id="4076"/>
    <lineage>
        <taxon>Eukaryota</taxon>
        <taxon>Viridiplantae</taxon>
        <taxon>Streptophyta</taxon>
        <taxon>Embryophyta</taxon>
        <taxon>Tracheophyta</taxon>
        <taxon>Spermatophyta</taxon>
        <taxon>Magnoliopsida</taxon>
        <taxon>eudicotyledons</taxon>
        <taxon>Gunneridae</taxon>
        <taxon>Pentapetalae</taxon>
        <taxon>asterids</taxon>
        <taxon>lamiids</taxon>
        <taxon>Solanales</taxon>
        <taxon>Solanaceae</taxon>
        <taxon>Solanoideae</taxon>
        <taxon>Datureae</taxon>
        <taxon>Datura</taxon>
    </lineage>
</organism>
<dbReference type="Gene3D" id="6.10.250.3220">
    <property type="match status" value="1"/>
</dbReference>
<keyword evidence="8" id="KW-1185">Reference proteome</keyword>
<evidence type="ECO:0000256" key="5">
    <source>
        <dbReference type="PROSITE-ProRule" id="PRU00723"/>
    </source>
</evidence>
<evidence type="ECO:0000256" key="4">
    <source>
        <dbReference type="ARBA" id="ARBA00022833"/>
    </source>
</evidence>
<evidence type="ECO:0000256" key="3">
    <source>
        <dbReference type="ARBA" id="ARBA00022771"/>
    </source>
</evidence>
<dbReference type="InterPro" id="IPR036855">
    <property type="entry name" value="Znf_CCCH_sf"/>
</dbReference>
<dbReference type="InterPro" id="IPR045877">
    <property type="entry name" value="ZFP36-like"/>
</dbReference>
<feature type="zinc finger region" description="C3H1-type" evidence="5">
    <location>
        <begin position="128"/>
        <end position="156"/>
    </location>
</feature>
<name>A0ABS8RKG5_DATST</name>
<dbReference type="Gene3D" id="4.10.1000.10">
    <property type="entry name" value="Zinc finger, CCCH-type"/>
    <property type="match status" value="2"/>
</dbReference>
<reference evidence="7 8" key="1">
    <citation type="journal article" date="2021" name="BMC Genomics">
        <title>Datura genome reveals duplications of psychoactive alkaloid biosynthetic genes and high mutation rate following tissue culture.</title>
        <authorList>
            <person name="Rajewski A."/>
            <person name="Carter-House D."/>
            <person name="Stajich J."/>
            <person name="Litt A."/>
        </authorList>
    </citation>
    <scope>NUCLEOTIDE SEQUENCE [LARGE SCALE GENOMIC DNA]</scope>
    <source>
        <strain evidence="7">AR-01</strain>
    </source>
</reference>
<evidence type="ECO:0000256" key="1">
    <source>
        <dbReference type="ARBA" id="ARBA00022723"/>
    </source>
</evidence>
<dbReference type="EMBL" id="JACEIK010000033">
    <property type="protein sequence ID" value="MCD7447287.1"/>
    <property type="molecule type" value="Genomic_DNA"/>
</dbReference>
<dbReference type="PANTHER" id="PTHR12547:SF18">
    <property type="entry name" value="PROTEIN TIS11"/>
    <property type="match status" value="1"/>
</dbReference>
<dbReference type="PROSITE" id="PS50103">
    <property type="entry name" value="ZF_C3H1"/>
    <property type="match status" value="3"/>
</dbReference>
<evidence type="ECO:0000313" key="8">
    <source>
        <dbReference type="Proteomes" id="UP000823775"/>
    </source>
</evidence>
<dbReference type="Pfam" id="PF00642">
    <property type="entry name" value="zf-CCCH"/>
    <property type="match status" value="3"/>
</dbReference>
<keyword evidence="1 5" id="KW-0479">Metal-binding</keyword>
<dbReference type="Proteomes" id="UP000823775">
    <property type="component" value="Unassembled WGS sequence"/>
</dbReference>
<dbReference type="PANTHER" id="PTHR12547">
    <property type="entry name" value="CCCH ZINC FINGER/TIS11-RELATED"/>
    <property type="match status" value="1"/>
</dbReference>
<keyword evidence="4 5" id="KW-0862">Zinc</keyword>
<feature type="domain" description="C3H1-type" evidence="6">
    <location>
        <begin position="54"/>
        <end position="82"/>
    </location>
</feature>
<feature type="domain" description="C3H1-type" evidence="6">
    <location>
        <begin position="128"/>
        <end position="156"/>
    </location>
</feature>
<dbReference type="InterPro" id="IPR000571">
    <property type="entry name" value="Znf_CCCH"/>
</dbReference>
<accession>A0ABS8RKG5</accession>
<keyword evidence="2" id="KW-0677">Repeat</keyword>
<evidence type="ECO:0000259" key="6">
    <source>
        <dbReference type="PROSITE" id="PS50103"/>
    </source>
</evidence>
<protein>
    <recommendedName>
        <fullName evidence="6">C3H1-type domain-containing protein</fullName>
    </recommendedName>
</protein>
<feature type="domain" description="C3H1-type" evidence="6">
    <location>
        <begin position="14"/>
        <end position="42"/>
    </location>
</feature>
<evidence type="ECO:0000256" key="2">
    <source>
        <dbReference type="ARBA" id="ARBA00022737"/>
    </source>
</evidence>
<dbReference type="SMART" id="SM00356">
    <property type="entry name" value="ZnF_C3H1"/>
    <property type="match status" value="3"/>
</dbReference>
<keyword evidence="3 5" id="KW-0863">Zinc-finger</keyword>
<comment type="caution">
    <text evidence="7">The sequence shown here is derived from an EMBL/GenBank/DDBJ whole genome shotgun (WGS) entry which is preliminary data.</text>
</comment>
<feature type="zinc finger region" description="C3H1-type" evidence="5">
    <location>
        <begin position="14"/>
        <end position="42"/>
    </location>
</feature>
<sequence>MAQEDNRSNVPTFLVPQPVCAQFRRWGSCGYGDKCRYIHTTGPSQGIGVEQRNLRRVELCHFFASGRGCPYGNECNFLHERNQNLVGGKGLYRESSAITIVTSGREVRNKTRSDILESRRPVDLPKKLPKTKLCNFWERTGSCPYGSTCQFAHGKAELQSLGSSNPPESLRSAGISAPAKNVASSAPSEHKFEFKWTDVHKIGRIYADWID</sequence>
<feature type="zinc finger region" description="C3H1-type" evidence="5">
    <location>
        <begin position="54"/>
        <end position="82"/>
    </location>
</feature>
<dbReference type="SUPFAM" id="SSF90229">
    <property type="entry name" value="CCCH zinc finger"/>
    <property type="match status" value="3"/>
</dbReference>
<gene>
    <name evidence="7" type="ORF">HAX54_027149</name>
</gene>
<evidence type="ECO:0000313" key="7">
    <source>
        <dbReference type="EMBL" id="MCD7447287.1"/>
    </source>
</evidence>
<proteinExistence type="predicted"/>